<dbReference type="Pfam" id="PF00154">
    <property type="entry name" value="RecA_N"/>
    <property type="match status" value="1"/>
</dbReference>
<keyword evidence="6 7" id="KW-0233">DNA recombination</keyword>
<evidence type="ECO:0000313" key="12">
    <source>
        <dbReference type="EMBL" id="AIV03639.1"/>
    </source>
</evidence>
<dbReference type="Gene3D" id="3.40.50.300">
    <property type="entry name" value="P-loop containing nucleotide triphosphate hydrolases"/>
    <property type="match status" value="1"/>
</dbReference>
<dbReference type="GO" id="GO:0140664">
    <property type="term" value="F:ATP-dependent DNA damage sensor activity"/>
    <property type="evidence" value="ECO:0007669"/>
    <property type="project" value="InterPro"/>
</dbReference>
<dbReference type="eggNOG" id="COG0468">
    <property type="taxonomic scope" value="Bacteria"/>
</dbReference>
<dbReference type="SMART" id="SM00382">
    <property type="entry name" value="AAA"/>
    <property type="match status" value="1"/>
</dbReference>
<evidence type="ECO:0000256" key="2">
    <source>
        <dbReference type="ARBA" id="ARBA00015553"/>
    </source>
</evidence>
<evidence type="ECO:0000256" key="9">
    <source>
        <dbReference type="RuleBase" id="RU004527"/>
    </source>
</evidence>
<reference evidence="12 13" key="1">
    <citation type="journal article" date="2014" name="PLoS ONE">
        <title>An emerging Mycoplasma associated with trichomoniasis, vaginal infection and disease.</title>
        <authorList>
            <consortium name="Vaginal Microbiome Consortium"/>
            <person name="Fettweis J.M."/>
            <person name="Serrano M.G."/>
            <person name="Huang B."/>
            <person name="Brooks J.P."/>
            <person name="Glascock A.L."/>
            <person name="Sheth N.U."/>
            <person name="Strauss J.F.III."/>
            <person name="Jefferson K.K."/>
            <person name="Buck G.A."/>
        </authorList>
    </citation>
    <scope>NUCLEOTIDE SEQUENCE [LARGE SCALE GENOMIC DNA]</scope>
    <source>
        <strain evidence="12 13">VCU_M1</strain>
    </source>
</reference>
<sequence>MDEQKIFEAALKQIEVQFGKGYLSSFTKEHVENVDVIPTGSIQLDKILGVGGYPKGRIIEIFGNESCGKTTLALQAIASCQKLGGKTAYIDLEHALDAKYCQANGIDLSQMLLAQPDSGEQTFSLINALVKTGVIDLIVVDSVAAIVPESELQGEFSEQTIGLQARIMSKGLRILQPLLAKYNTTIIFINQIREKVGVFYGSNETTTGGRALKFYSSVRIELRRSELLKEGIECVGIKSVAKIVKNKVAPPLYKTSLEFYFDRGIDHTNEIIDFAIENNILQKKGVWYYYGNEKIGQGKTQTKNFLLANKEVYEKLEKEALGFKDHTISEN</sequence>
<accession>A0A097SSS8</accession>
<dbReference type="GO" id="GO:0003697">
    <property type="term" value="F:single-stranded DNA binding"/>
    <property type="evidence" value="ECO:0007669"/>
    <property type="project" value="UniProtKB-UniRule"/>
</dbReference>
<evidence type="ECO:0000256" key="4">
    <source>
        <dbReference type="ARBA" id="ARBA00022840"/>
    </source>
</evidence>
<evidence type="ECO:0000256" key="1">
    <source>
        <dbReference type="ARBA" id="ARBA00009391"/>
    </source>
</evidence>
<dbReference type="EMBL" id="CP007711">
    <property type="protein sequence ID" value="AIV03639.1"/>
    <property type="molecule type" value="Genomic_DNA"/>
</dbReference>
<dbReference type="InterPro" id="IPR003593">
    <property type="entry name" value="AAA+_ATPase"/>
</dbReference>
<dbReference type="KEGG" id="mgj:MGM1_2650"/>
<dbReference type="InterPro" id="IPR020587">
    <property type="entry name" value="RecA_monomer-monomer_interface"/>
</dbReference>
<keyword evidence="7 8" id="KW-0234">DNA repair</keyword>
<dbReference type="InterPro" id="IPR020588">
    <property type="entry name" value="RecA_ATP-bd"/>
</dbReference>
<dbReference type="InterPro" id="IPR049261">
    <property type="entry name" value="RecA-like_C"/>
</dbReference>
<comment type="caution">
    <text evidence="7">Lacks conserved residue(s) required for the propagation of feature annotation.</text>
</comment>
<keyword evidence="13" id="KW-1185">Reference proteome</keyword>
<dbReference type="GO" id="GO:0005524">
    <property type="term" value="F:ATP binding"/>
    <property type="evidence" value="ECO:0007669"/>
    <property type="project" value="UniProtKB-UniRule"/>
</dbReference>
<dbReference type="InterPro" id="IPR027417">
    <property type="entry name" value="P-loop_NTPase"/>
</dbReference>
<evidence type="ECO:0000256" key="3">
    <source>
        <dbReference type="ARBA" id="ARBA00022741"/>
    </source>
</evidence>
<dbReference type="InterPro" id="IPR023400">
    <property type="entry name" value="RecA_C_sf"/>
</dbReference>
<dbReference type="SUPFAM" id="SSF52540">
    <property type="entry name" value="P-loop containing nucleoside triphosphate hydrolases"/>
    <property type="match status" value="1"/>
</dbReference>
<evidence type="ECO:0000259" key="11">
    <source>
        <dbReference type="PROSITE" id="PS50163"/>
    </source>
</evidence>
<dbReference type="STRING" id="1318617.MGM1_2650"/>
<dbReference type="InterPro" id="IPR013765">
    <property type="entry name" value="DNA_recomb/repair_RecA"/>
</dbReference>
<dbReference type="GO" id="GO:0006281">
    <property type="term" value="P:DNA repair"/>
    <property type="evidence" value="ECO:0007669"/>
    <property type="project" value="UniProtKB-UniRule"/>
</dbReference>
<evidence type="ECO:0000256" key="8">
    <source>
        <dbReference type="RuleBase" id="RU000526"/>
    </source>
</evidence>
<feature type="domain" description="RecA family profile 2" evidence="11">
    <location>
        <begin position="197"/>
        <end position="270"/>
    </location>
</feature>
<dbReference type="PANTHER" id="PTHR45900">
    <property type="entry name" value="RECA"/>
    <property type="match status" value="1"/>
</dbReference>
<dbReference type="PROSITE" id="PS50163">
    <property type="entry name" value="RECA_3"/>
    <property type="match status" value="1"/>
</dbReference>
<dbReference type="PROSITE" id="PS00321">
    <property type="entry name" value="RECA_1"/>
    <property type="match status" value="1"/>
</dbReference>
<dbReference type="Proteomes" id="UP000030066">
    <property type="component" value="Chromosome"/>
</dbReference>
<keyword evidence="7 8" id="KW-0742">SOS response</keyword>
<dbReference type="GO" id="GO:0009432">
    <property type="term" value="P:SOS response"/>
    <property type="evidence" value="ECO:0007669"/>
    <property type="project" value="UniProtKB-UniRule"/>
</dbReference>
<feature type="domain" description="RecA family profile 1" evidence="10">
    <location>
        <begin position="33"/>
        <end position="192"/>
    </location>
</feature>
<evidence type="ECO:0000259" key="10">
    <source>
        <dbReference type="PROSITE" id="PS50162"/>
    </source>
</evidence>
<comment type="similarity">
    <text evidence="1 7 9">Belongs to the RecA family.</text>
</comment>
<dbReference type="CDD" id="cd00983">
    <property type="entry name" value="RecA"/>
    <property type="match status" value="1"/>
</dbReference>
<dbReference type="HAMAP" id="MF_00268">
    <property type="entry name" value="RecA"/>
    <property type="match status" value="1"/>
</dbReference>
<name>A0A097SSS8_9BACT</name>
<dbReference type="PRINTS" id="PR00142">
    <property type="entry name" value="RECA"/>
</dbReference>
<comment type="subcellular location">
    <subcellularLocation>
        <location evidence="7">Cytoplasm</location>
    </subcellularLocation>
</comment>
<comment type="function">
    <text evidence="7">Can catalyze the hydrolysis of ATP in the presence of single-stranded DNA, the ATP-dependent uptake of single-stranded DNA by duplex DNA, and the ATP-dependent hybridization of homologous single-stranded DNAs. It interacts with LexA causing its activation and leading to its autocatalytic cleavage.</text>
</comment>
<evidence type="ECO:0000256" key="7">
    <source>
        <dbReference type="HAMAP-Rule" id="MF_00268"/>
    </source>
</evidence>
<keyword evidence="7" id="KW-0963">Cytoplasm</keyword>
<dbReference type="PROSITE" id="PS50162">
    <property type="entry name" value="RECA_2"/>
    <property type="match status" value="1"/>
</dbReference>
<keyword evidence="5 7" id="KW-0238">DNA-binding</keyword>
<dbReference type="GO" id="GO:0003684">
    <property type="term" value="F:damaged DNA binding"/>
    <property type="evidence" value="ECO:0007669"/>
    <property type="project" value="UniProtKB-UniRule"/>
</dbReference>
<evidence type="ECO:0000313" key="13">
    <source>
        <dbReference type="Proteomes" id="UP000030066"/>
    </source>
</evidence>
<proteinExistence type="inferred from homology"/>
<dbReference type="NCBIfam" id="TIGR02012">
    <property type="entry name" value="tigrfam_recA"/>
    <property type="match status" value="1"/>
</dbReference>
<dbReference type="Pfam" id="PF21096">
    <property type="entry name" value="RecA_C"/>
    <property type="match status" value="1"/>
</dbReference>
<dbReference type="AlphaFoldDB" id="A0A097SSS8"/>
<dbReference type="HOGENOM" id="CLU_040469_1_2_14"/>
<dbReference type="PANTHER" id="PTHR45900:SF1">
    <property type="entry name" value="MITOCHONDRIAL DNA REPAIR PROTEIN RECA HOMOLOG-RELATED"/>
    <property type="match status" value="1"/>
</dbReference>
<keyword evidence="3 7" id="KW-0547">Nucleotide-binding</keyword>
<keyword evidence="7 9" id="KW-0227">DNA damage</keyword>
<evidence type="ECO:0000256" key="5">
    <source>
        <dbReference type="ARBA" id="ARBA00023125"/>
    </source>
</evidence>
<dbReference type="GO" id="GO:0006310">
    <property type="term" value="P:DNA recombination"/>
    <property type="evidence" value="ECO:0007669"/>
    <property type="project" value="UniProtKB-UniRule"/>
</dbReference>
<dbReference type="InterPro" id="IPR049428">
    <property type="entry name" value="RecA-like_N"/>
</dbReference>
<protein>
    <recommendedName>
        <fullName evidence="2 7">Protein RecA</fullName>
    </recommendedName>
    <alternativeName>
        <fullName evidence="7 8">Recombinase A</fullName>
    </alternativeName>
</protein>
<dbReference type="SUPFAM" id="SSF54752">
    <property type="entry name" value="RecA protein, C-terminal domain"/>
    <property type="match status" value="1"/>
</dbReference>
<dbReference type="InterPro" id="IPR020584">
    <property type="entry name" value="DNA_recomb/repair_RecA_CS"/>
</dbReference>
<gene>
    <name evidence="7 12" type="primary">recA</name>
    <name evidence="12" type="ORF">MGM1_2650</name>
</gene>
<evidence type="ECO:0000256" key="6">
    <source>
        <dbReference type="ARBA" id="ARBA00023172"/>
    </source>
</evidence>
<keyword evidence="4 7" id="KW-0067">ATP-binding</keyword>
<organism evidence="12 13">
    <name type="scientific">Candidatus Malacoplasma girerdii</name>
    <dbReference type="NCBI Taxonomy" id="1318617"/>
    <lineage>
        <taxon>Bacteria</taxon>
        <taxon>Bacillati</taxon>
        <taxon>Mycoplasmatota</taxon>
        <taxon>Mycoplasmoidales</taxon>
        <taxon>Mycoplasmoidaceae</taxon>
        <taxon>Malacoplasma</taxon>
    </lineage>
</organism>
<dbReference type="GO" id="GO:0005829">
    <property type="term" value="C:cytosol"/>
    <property type="evidence" value="ECO:0007669"/>
    <property type="project" value="TreeGrafter"/>
</dbReference>